<feature type="repeat" description="PPR" evidence="3">
    <location>
        <begin position="608"/>
        <end position="642"/>
    </location>
</feature>
<feature type="repeat" description="PPR" evidence="3">
    <location>
        <begin position="468"/>
        <end position="502"/>
    </location>
</feature>
<dbReference type="Pfam" id="PF13041">
    <property type="entry name" value="PPR_2"/>
    <property type="match status" value="7"/>
</dbReference>
<evidence type="ECO:0000256" key="2">
    <source>
        <dbReference type="ARBA" id="ARBA00022737"/>
    </source>
</evidence>
<dbReference type="NCBIfam" id="TIGR00756">
    <property type="entry name" value="PPR"/>
    <property type="match status" value="14"/>
</dbReference>
<dbReference type="PROSITE" id="PS51375">
    <property type="entry name" value="PPR"/>
    <property type="match status" value="15"/>
</dbReference>
<feature type="repeat" description="PPR" evidence="3">
    <location>
        <begin position="328"/>
        <end position="362"/>
    </location>
</feature>
<evidence type="ECO:0000313" key="4">
    <source>
        <dbReference type="Proteomes" id="UP001515500"/>
    </source>
</evidence>
<evidence type="ECO:0000313" key="5">
    <source>
        <dbReference type="RefSeq" id="XP_039134981.1"/>
    </source>
</evidence>
<feature type="repeat" description="PPR" evidence="3">
    <location>
        <begin position="258"/>
        <end position="292"/>
    </location>
</feature>
<feature type="repeat" description="PPR" evidence="3">
    <location>
        <begin position="538"/>
        <end position="572"/>
    </location>
</feature>
<organism evidence="4 5">
    <name type="scientific">Dioscorea cayennensis subsp. rotundata</name>
    <name type="common">White Guinea yam</name>
    <name type="synonym">Dioscorea rotundata</name>
    <dbReference type="NCBI Taxonomy" id="55577"/>
    <lineage>
        <taxon>Eukaryota</taxon>
        <taxon>Viridiplantae</taxon>
        <taxon>Streptophyta</taxon>
        <taxon>Embryophyta</taxon>
        <taxon>Tracheophyta</taxon>
        <taxon>Spermatophyta</taxon>
        <taxon>Magnoliopsida</taxon>
        <taxon>Liliopsida</taxon>
        <taxon>Dioscoreales</taxon>
        <taxon>Dioscoreaceae</taxon>
        <taxon>Dioscorea</taxon>
    </lineage>
</organism>
<comment type="similarity">
    <text evidence="1">Belongs to the PPR family. P subfamily.</text>
</comment>
<protein>
    <submittedName>
        <fullName evidence="5 6">Pentatricopeptide repeat-containing protein At1g62914, mitochondrial-like isoform X1</fullName>
    </submittedName>
</protein>
<dbReference type="Gene3D" id="1.25.40.10">
    <property type="entry name" value="Tetratricopeptide repeat domain"/>
    <property type="match status" value="7"/>
</dbReference>
<proteinExistence type="inferred from homology"/>
<evidence type="ECO:0000256" key="1">
    <source>
        <dbReference type="ARBA" id="ARBA00007626"/>
    </source>
</evidence>
<dbReference type="InterPro" id="IPR011990">
    <property type="entry name" value="TPR-like_helical_dom_sf"/>
</dbReference>
<dbReference type="Pfam" id="PF12854">
    <property type="entry name" value="PPR_1"/>
    <property type="match status" value="2"/>
</dbReference>
<feature type="repeat" description="PPR" evidence="3">
    <location>
        <begin position="363"/>
        <end position="397"/>
    </location>
</feature>
<accession>A0AB40C5D3</accession>
<feature type="repeat" description="PPR" evidence="3">
    <location>
        <begin position="573"/>
        <end position="607"/>
    </location>
</feature>
<evidence type="ECO:0000313" key="6">
    <source>
        <dbReference type="RefSeq" id="XP_039134982.1"/>
    </source>
</evidence>
<feature type="repeat" description="PPR" evidence="3">
    <location>
        <begin position="221"/>
        <end position="257"/>
    </location>
</feature>
<feature type="repeat" description="PPR" evidence="3">
    <location>
        <begin position="503"/>
        <end position="537"/>
    </location>
</feature>
<dbReference type="RefSeq" id="XP_039134981.1">
    <property type="nucleotide sequence ID" value="XM_039279047.1"/>
</dbReference>
<dbReference type="SUPFAM" id="SSF81901">
    <property type="entry name" value="HCP-like"/>
    <property type="match status" value="1"/>
</dbReference>
<name>A0AB40C5D3_DIOCR</name>
<gene>
    <name evidence="5 6" type="primary">LOC120272277</name>
</gene>
<dbReference type="AlphaFoldDB" id="A0AB40C5D3"/>
<feature type="repeat" description="PPR" evidence="3">
    <location>
        <begin position="643"/>
        <end position="673"/>
    </location>
</feature>
<dbReference type="PANTHER" id="PTHR47939">
    <property type="entry name" value="MEMBRANE-ASSOCIATED SALT-INDUCIBLE PROTEIN-LIKE"/>
    <property type="match status" value="1"/>
</dbReference>
<dbReference type="Proteomes" id="UP001515500">
    <property type="component" value="Chromosome 11"/>
</dbReference>
<feature type="repeat" description="PPR" evidence="3">
    <location>
        <begin position="293"/>
        <end position="327"/>
    </location>
</feature>
<dbReference type="RefSeq" id="XP_039134982.1">
    <property type="nucleotide sequence ID" value="XM_039279048.1"/>
</dbReference>
<dbReference type="PANTHER" id="PTHR47939:SF13">
    <property type="entry name" value="OS03G0201400 PROTEIN"/>
    <property type="match status" value="1"/>
</dbReference>
<reference evidence="5 6" key="1">
    <citation type="submission" date="2025-04" db="UniProtKB">
        <authorList>
            <consortium name="RefSeq"/>
        </authorList>
    </citation>
    <scope>IDENTIFICATION</scope>
</reference>
<feature type="repeat" description="PPR" evidence="3">
    <location>
        <begin position="677"/>
        <end position="711"/>
    </location>
</feature>
<dbReference type="InterPro" id="IPR050667">
    <property type="entry name" value="PPR-containing_protein"/>
</dbReference>
<feature type="repeat" description="PPR" evidence="3">
    <location>
        <begin position="398"/>
        <end position="432"/>
    </location>
</feature>
<feature type="repeat" description="PPR" evidence="3">
    <location>
        <begin position="186"/>
        <end position="220"/>
    </location>
</feature>
<dbReference type="InterPro" id="IPR002885">
    <property type="entry name" value="PPR_rpt"/>
</dbReference>
<keyword evidence="2" id="KW-0677">Repeat</keyword>
<sequence length="736" mass="83525">MIWLGCRLVSRTFVRKIQSLSPYSSAPSSSLLLEELHFDSHPTIDNSSGKKSGFWVARRLTLSPLVGHVVHTLNWSYLREIGFLGAVGKYGLSHSLESFAMLIRIFLSSGMRRKIPFCLLKSLAQYCRNGNSDLFCLVLELVGLSGGALNLLQVYGTIILSFAESLMFEDACLAYLEAKQIGLELDVPFCNRLLKYLVDNNRVDYAIDLFHEMKHSGPMPNVYTYTIMIDLYVNGKTLDIDAAEGILMEMKEFKVSPNEVTYGTYIHGLCAAGHSELAMEFLKDLLRRGLPYNSYCFNAVIRSLYLEGKQHEAWSMFEKMKECRCTPDVYTYSILIDGLCKNRDFCNALKVQEEMMSKGTMPTVVSYSSILHGLCMQGEMEAAGKLFCDMKDRGYEEDQIALNILIHECCRRGDMETAWDLWEEMIQNNIVPDVYNYTSLIYGYCRNGCLKIARGLFEYMRQIGVMPNVVTCTVIIDELCKRNYVVEAYRFFSIIRSMGIVPNLIMYNVMISGLCKAGELDRPLKILGAILKSGYIPDVIIYSTLIDSFAKKSNLKEALKLYNRMLDEGVKPNVYTYTCLISLLCNNDRLPEASIMFKEMIAKGIEPDKIVFTSLISGYCRHKNMKRGIQLFQDMWQRGLSPDVHTYTCLIDGYCRSHSMGKAIARMKEMHEQLNPNVVTYTAVITGYRRIGNWDKAYQMYESMLQQGIKPDAVASSLGLELASSQGLEFPAELKS</sequence>
<feature type="repeat" description="PPR" evidence="3">
    <location>
        <begin position="433"/>
        <end position="467"/>
    </location>
</feature>
<evidence type="ECO:0000256" key="3">
    <source>
        <dbReference type="PROSITE-ProRule" id="PRU00708"/>
    </source>
</evidence>
<keyword evidence="4" id="KW-1185">Reference proteome</keyword>
<dbReference type="GeneID" id="120272277"/>